<sequence>MIMFARIYLIMRVLREFSLFNYEYTDRFVYKETELESRLSYDIIIKSMFKQRPYFMLATYFIFTTTFLAFAVRMFERPFYDDPKVSNVSSDDPSYQDYSLFNNAWWLIVVTMTTVGYGDYYPRTHLGRMVVLIACFCGVFMVSLSVVTLTSASEFTRGEKSTYEILLRLKQRKAIEHAARKVIYYNVCYFFLKRELKIKEQKKAEERKVANLRTSEDILETKIEEKKKMEADKKNVPFYTKLRQLKDNKKRYENIFYSRRKRLTPIETMDHVRYDYSKIQKRMAMANFIETALLNTLKIQTQQEKQLKMTLNNFKRVQSETNRLSMLQRSFAMKARSDNHSTDDVEKKSYFHQTSSNSISPSGKDYLKSHKRTAPNDSGNTTANVHISKEELESKIAVLQKELNRLKQDDISDNFKFPNPKNFGRSLTRAYKINSESHISSASRRSSMGKSHTSVNNSNLGQNNQNNDNKISVFERSKFSPRTKLQNSVSSPISSEESSSEEYKDDDSDTVRSRNMGNPNITISQIEGKDEQGKNIDANKSASKSTPSRRRSSVQVKNTLFSYFNEKEMSEGQKLVGKSSGKLPIRRQGTNINLREIENLYPTIDEQESKEESVGESSVEIPPKGIPDPKMHDIFYRKSNIDQPLVERKAPKTNINRRFKSKMLSLFD</sequence>
<dbReference type="GO" id="GO:0016286">
    <property type="term" value="F:small conductance calcium-activated potassium channel activity"/>
    <property type="evidence" value="ECO:0007669"/>
    <property type="project" value="InterPro"/>
</dbReference>
<feature type="transmembrane region" description="Helical" evidence="6">
    <location>
        <begin position="54"/>
        <end position="75"/>
    </location>
</feature>
<dbReference type="InterPro" id="IPR015449">
    <property type="entry name" value="K_chnl_Ca-activ_SK"/>
</dbReference>
<dbReference type="EMBL" id="CAMPGE010021247">
    <property type="protein sequence ID" value="CAI2379405.1"/>
    <property type="molecule type" value="Genomic_DNA"/>
</dbReference>
<feature type="region of interest" description="Disordered" evidence="5">
    <location>
        <begin position="606"/>
        <end position="631"/>
    </location>
</feature>
<proteinExistence type="predicted"/>
<evidence type="ECO:0000259" key="7">
    <source>
        <dbReference type="Pfam" id="PF00520"/>
    </source>
</evidence>
<dbReference type="AlphaFoldDB" id="A0AAD1XW90"/>
<dbReference type="InterPro" id="IPR005821">
    <property type="entry name" value="Ion_trans_dom"/>
</dbReference>
<evidence type="ECO:0000256" key="4">
    <source>
        <dbReference type="ARBA" id="ARBA00023136"/>
    </source>
</evidence>
<evidence type="ECO:0000256" key="2">
    <source>
        <dbReference type="ARBA" id="ARBA00022692"/>
    </source>
</evidence>
<dbReference type="SUPFAM" id="SSF81324">
    <property type="entry name" value="Voltage-gated potassium channels"/>
    <property type="match status" value="1"/>
</dbReference>
<evidence type="ECO:0000313" key="8">
    <source>
        <dbReference type="EMBL" id="CAI2379405.1"/>
    </source>
</evidence>
<keyword evidence="4 6" id="KW-0472">Membrane</keyword>
<comment type="subcellular location">
    <subcellularLocation>
        <location evidence="1">Membrane</location>
        <topology evidence="1">Multi-pass membrane protein</topology>
    </subcellularLocation>
</comment>
<feature type="region of interest" description="Disordered" evidence="5">
    <location>
        <begin position="334"/>
        <end position="382"/>
    </location>
</feature>
<feature type="region of interest" description="Disordered" evidence="5">
    <location>
        <begin position="436"/>
        <end position="554"/>
    </location>
</feature>
<feature type="domain" description="Ion transport" evidence="7">
    <location>
        <begin position="44"/>
        <end position="148"/>
    </location>
</feature>
<dbReference type="PANTHER" id="PTHR10153">
    <property type="entry name" value="SMALL CONDUCTANCE CALCIUM-ACTIVATED POTASSIUM CHANNEL"/>
    <property type="match status" value="1"/>
</dbReference>
<keyword evidence="2 6" id="KW-0812">Transmembrane</keyword>
<organism evidence="8 9">
    <name type="scientific">Euplotes crassus</name>
    <dbReference type="NCBI Taxonomy" id="5936"/>
    <lineage>
        <taxon>Eukaryota</taxon>
        <taxon>Sar</taxon>
        <taxon>Alveolata</taxon>
        <taxon>Ciliophora</taxon>
        <taxon>Intramacronucleata</taxon>
        <taxon>Spirotrichea</taxon>
        <taxon>Hypotrichia</taxon>
        <taxon>Euplotida</taxon>
        <taxon>Euplotidae</taxon>
        <taxon>Moneuplotes</taxon>
    </lineage>
</organism>
<evidence type="ECO:0000256" key="6">
    <source>
        <dbReference type="SAM" id="Phobius"/>
    </source>
</evidence>
<feature type="compositionally biased region" description="Polar residues" evidence="5">
    <location>
        <begin position="513"/>
        <end position="525"/>
    </location>
</feature>
<feature type="transmembrane region" description="Helical" evidence="6">
    <location>
        <begin position="129"/>
        <end position="152"/>
    </location>
</feature>
<dbReference type="Pfam" id="PF00520">
    <property type="entry name" value="Ion_trans"/>
    <property type="match status" value="1"/>
</dbReference>
<dbReference type="Proteomes" id="UP001295684">
    <property type="component" value="Unassembled WGS sequence"/>
</dbReference>
<feature type="compositionally biased region" description="Low complexity" evidence="5">
    <location>
        <begin position="488"/>
        <end position="497"/>
    </location>
</feature>
<evidence type="ECO:0000256" key="5">
    <source>
        <dbReference type="SAM" id="MobiDB-lite"/>
    </source>
</evidence>
<accession>A0AAD1XW90</accession>
<gene>
    <name evidence="8" type="ORF">ECRASSUSDP1_LOCUS20815</name>
</gene>
<feature type="compositionally biased region" description="Acidic residues" evidence="5">
    <location>
        <begin position="498"/>
        <end position="508"/>
    </location>
</feature>
<comment type="caution">
    <text evidence="8">The sequence shown here is derived from an EMBL/GenBank/DDBJ whole genome shotgun (WGS) entry which is preliminary data.</text>
</comment>
<evidence type="ECO:0000256" key="3">
    <source>
        <dbReference type="ARBA" id="ARBA00022989"/>
    </source>
</evidence>
<feature type="compositionally biased region" description="Low complexity" evidence="5">
    <location>
        <begin position="436"/>
        <end position="469"/>
    </location>
</feature>
<reference evidence="8" key="1">
    <citation type="submission" date="2023-07" db="EMBL/GenBank/DDBJ databases">
        <authorList>
            <consortium name="AG Swart"/>
            <person name="Singh M."/>
            <person name="Singh A."/>
            <person name="Seah K."/>
            <person name="Emmerich C."/>
        </authorList>
    </citation>
    <scope>NUCLEOTIDE SEQUENCE</scope>
    <source>
        <strain evidence="8">DP1</strain>
    </source>
</reference>
<feature type="compositionally biased region" description="Polar residues" evidence="5">
    <location>
        <begin position="351"/>
        <end position="361"/>
    </location>
</feature>
<feature type="transmembrane region" description="Helical" evidence="6">
    <location>
        <begin position="104"/>
        <end position="122"/>
    </location>
</feature>
<dbReference type="GO" id="GO:0016020">
    <property type="term" value="C:membrane"/>
    <property type="evidence" value="ECO:0007669"/>
    <property type="project" value="InterPro"/>
</dbReference>
<dbReference type="Gene3D" id="1.10.287.70">
    <property type="match status" value="1"/>
</dbReference>
<evidence type="ECO:0000256" key="1">
    <source>
        <dbReference type="ARBA" id="ARBA00004141"/>
    </source>
</evidence>
<protein>
    <recommendedName>
        <fullName evidence="7">Ion transport domain-containing protein</fullName>
    </recommendedName>
</protein>
<name>A0AAD1XW90_EUPCR</name>
<feature type="compositionally biased region" description="Basic and acidic residues" evidence="5">
    <location>
        <begin position="335"/>
        <end position="349"/>
    </location>
</feature>
<keyword evidence="9" id="KW-1185">Reference proteome</keyword>
<evidence type="ECO:0000313" key="9">
    <source>
        <dbReference type="Proteomes" id="UP001295684"/>
    </source>
</evidence>
<keyword evidence="3 6" id="KW-1133">Transmembrane helix</keyword>